<protein>
    <submittedName>
        <fullName evidence="1">Uncharacterized protein</fullName>
    </submittedName>
</protein>
<evidence type="ECO:0000313" key="1">
    <source>
        <dbReference type="EMBL" id="KAK2960950.1"/>
    </source>
</evidence>
<comment type="caution">
    <text evidence="1">The sequence shown here is derived from an EMBL/GenBank/DDBJ whole genome shotgun (WGS) entry which is preliminary data.</text>
</comment>
<dbReference type="Proteomes" id="UP001281761">
    <property type="component" value="Unassembled WGS sequence"/>
</dbReference>
<organism evidence="1 2">
    <name type="scientific">Blattamonas nauphoetae</name>
    <dbReference type="NCBI Taxonomy" id="2049346"/>
    <lineage>
        <taxon>Eukaryota</taxon>
        <taxon>Metamonada</taxon>
        <taxon>Preaxostyla</taxon>
        <taxon>Oxymonadida</taxon>
        <taxon>Blattamonas</taxon>
    </lineage>
</organism>
<reference evidence="1 2" key="1">
    <citation type="journal article" date="2022" name="bioRxiv">
        <title>Genomics of Preaxostyla Flagellates Illuminates Evolutionary Transitions and the Path Towards Mitochondrial Loss.</title>
        <authorList>
            <person name="Novak L.V.F."/>
            <person name="Treitli S.C."/>
            <person name="Pyrih J."/>
            <person name="Halakuc P."/>
            <person name="Pipaliya S.V."/>
            <person name="Vacek V."/>
            <person name="Brzon O."/>
            <person name="Soukal P."/>
            <person name="Eme L."/>
            <person name="Dacks J.B."/>
            <person name="Karnkowska A."/>
            <person name="Elias M."/>
            <person name="Hampl V."/>
        </authorList>
    </citation>
    <scope>NUCLEOTIDE SEQUENCE [LARGE SCALE GENOMIC DNA]</scope>
    <source>
        <strain evidence="1">NAU3</strain>
        <tissue evidence="1">Gut</tissue>
    </source>
</reference>
<proteinExistence type="predicted"/>
<dbReference type="EMBL" id="JARBJD010000019">
    <property type="protein sequence ID" value="KAK2960950.1"/>
    <property type="molecule type" value="Genomic_DNA"/>
</dbReference>
<accession>A0ABQ9YB94</accession>
<sequence>MSMLDRKTNADSHPRRPDLSFSLFPFSMDCSPLMNLSEGQHLSASEKAAVFRSLVATVKSKPAFDDTLVAKAANFLKSVNWDDEESSDAFLSNFGQTNDESLTDFIQSILVLISSPSLIITATTMEMLVKVILNSSANVRLSLTNAGLIPQLILTLNPQSLSFAITEKIHTSLMTAILNTIWLATPDGLAQLRIKDENEHQSVHETIFKRVLVPSEKYIWHLCMNHFPIVDGVPSMRFMTLIARLLQISPSYRPTLDFVLNMPVVLMIPSCLTFFEHNSSIMSFLFHMSTVQREWNDRRGNLRRMWRTVQRLLRMEGIEDLIEARLQNAKNGFGVWIVDKSIRWNNLLGMNLPAPR</sequence>
<name>A0ABQ9YB94_9EUKA</name>
<keyword evidence="2" id="KW-1185">Reference proteome</keyword>
<gene>
    <name evidence="1" type="ORF">BLNAU_4037</name>
</gene>
<evidence type="ECO:0000313" key="2">
    <source>
        <dbReference type="Proteomes" id="UP001281761"/>
    </source>
</evidence>